<dbReference type="GO" id="GO:0002250">
    <property type="term" value="P:adaptive immune response"/>
    <property type="evidence" value="ECO:0007669"/>
    <property type="project" value="UniProtKB-KW"/>
</dbReference>
<protein>
    <submittedName>
        <fullName evidence="12">HB2J protein</fullName>
    </submittedName>
</protein>
<feature type="non-terminal residue" evidence="12">
    <location>
        <position position="113"/>
    </location>
</feature>
<keyword evidence="9" id="KW-0491">MHC II</keyword>
<name>A0A7L4CXV8_9AVES</name>
<dbReference type="InterPro" id="IPR050160">
    <property type="entry name" value="MHC/Immunoglobulin"/>
</dbReference>
<dbReference type="EMBL" id="VZZY01001943">
    <property type="protein sequence ID" value="NXW54082.1"/>
    <property type="molecule type" value="Genomic_DNA"/>
</dbReference>
<dbReference type="SUPFAM" id="SSF54452">
    <property type="entry name" value="MHC antigen-recognition domain"/>
    <property type="match status" value="1"/>
</dbReference>
<keyword evidence="5" id="KW-1064">Adaptive immunity</keyword>
<keyword evidence="13" id="KW-1185">Reference proteome</keyword>
<evidence type="ECO:0000256" key="2">
    <source>
        <dbReference type="ARBA" id="ARBA00022692"/>
    </source>
</evidence>
<dbReference type="Pfam" id="PF00969">
    <property type="entry name" value="MHC_II_beta"/>
    <property type="match status" value="1"/>
</dbReference>
<feature type="domain" description="MHC class II beta chain N-terminal" evidence="11">
    <location>
        <begin position="29"/>
        <end position="103"/>
    </location>
</feature>
<keyword evidence="4" id="KW-1133">Transmembrane helix</keyword>
<dbReference type="Proteomes" id="UP000541249">
    <property type="component" value="Unassembled WGS sequence"/>
</dbReference>
<keyword evidence="8" id="KW-0325">Glycoprotein</keyword>
<feature type="signal peptide" evidence="10">
    <location>
        <begin position="1"/>
        <end position="16"/>
    </location>
</feature>
<evidence type="ECO:0000256" key="5">
    <source>
        <dbReference type="ARBA" id="ARBA00023130"/>
    </source>
</evidence>
<dbReference type="InterPro" id="IPR011162">
    <property type="entry name" value="MHC_I/II-like_Ag-recog"/>
</dbReference>
<feature type="chain" id="PRO_5029608470" evidence="10">
    <location>
        <begin position="17"/>
        <end position="113"/>
    </location>
</feature>
<evidence type="ECO:0000256" key="3">
    <source>
        <dbReference type="ARBA" id="ARBA00022859"/>
    </source>
</evidence>
<dbReference type="GO" id="GO:0002504">
    <property type="term" value="P:antigen processing and presentation of peptide or polysaccharide antigen via MHC class II"/>
    <property type="evidence" value="ECO:0007669"/>
    <property type="project" value="UniProtKB-KW"/>
</dbReference>
<dbReference type="Gene3D" id="3.10.320.10">
    <property type="entry name" value="Class II Histocompatibility Antigen, M Beta Chain, Chain B, domain 1"/>
    <property type="match status" value="1"/>
</dbReference>
<evidence type="ECO:0000313" key="12">
    <source>
        <dbReference type="EMBL" id="NXW54082.1"/>
    </source>
</evidence>
<dbReference type="OrthoDB" id="10043043at2759"/>
<evidence type="ECO:0000256" key="1">
    <source>
        <dbReference type="ARBA" id="ARBA00004479"/>
    </source>
</evidence>
<keyword evidence="2" id="KW-0812">Transmembrane</keyword>
<evidence type="ECO:0000256" key="6">
    <source>
        <dbReference type="ARBA" id="ARBA00023136"/>
    </source>
</evidence>
<dbReference type="SMART" id="SM00921">
    <property type="entry name" value="MHC_II_beta"/>
    <property type="match status" value="1"/>
</dbReference>
<evidence type="ECO:0000256" key="7">
    <source>
        <dbReference type="ARBA" id="ARBA00023157"/>
    </source>
</evidence>
<dbReference type="PANTHER" id="PTHR19944">
    <property type="entry name" value="MHC CLASS II-RELATED"/>
    <property type="match status" value="1"/>
</dbReference>
<evidence type="ECO:0000259" key="11">
    <source>
        <dbReference type="SMART" id="SM00921"/>
    </source>
</evidence>
<keyword evidence="7" id="KW-1015">Disulfide bond</keyword>
<dbReference type="InterPro" id="IPR014745">
    <property type="entry name" value="MHC_II_a/b_N"/>
</dbReference>
<comment type="subcellular location">
    <subcellularLocation>
        <location evidence="1">Membrane</location>
        <topology evidence="1">Single-pass type I membrane protein</topology>
    </subcellularLocation>
</comment>
<evidence type="ECO:0000313" key="13">
    <source>
        <dbReference type="Proteomes" id="UP000541249"/>
    </source>
</evidence>
<comment type="caution">
    <text evidence="12">The sequence shown here is derived from an EMBL/GenBank/DDBJ whole genome shotgun (WGS) entry which is preliminary data.</text>
</comment>
<dbReference type="InterPro" id="IPR000353">
    <property type="entry name" value="MHC_II_b_N"/>
</dbReference>
<sequence>AVLVALVLLGAQVAGGQKVSAVFQLMGKGECQYLNGTERVRYLQRYIYNREQFIQYDSDVGLFVGDTPLGETQAKYWNSQPDILEQIRAAGDTFCRQNCEVYTPFIVPRRGER</sequence>
<evidence type="ECO:0000256" key="9">
    <source>
        <dbReference type="ARBA" id="ARBA00023182"/>
    </source>
</evidence>
<gene>
    <name evidence="12" type="primary">H2eb1</name>
    <name evidence="12" type="ORF">EURGUL_R02293</name>
</gene>
<feature type="non-terminal residue" evidence="12">
    <location>
        <position position="1"/>
    </location>
</feature>
<dbReference type="PANTHER" id="PTHR19944:SF99">
    <property type="entry name" value="HLA CLASS II HISTOCOMPATIBILITY ANTIGEN, DRB1 BETA CHAIN"/>
    <property type="match status" value="1"/>
</dbReference>
<dbReference type="AlphaFoldDB" id="A0A7L4CXV8"/>
<keyword evidence="3" id="KW-0391">Immunity</keyword>
<evidence type="ECO:0000256" key="8">
    <source>
        <dbReference type="ARBA" id="ARBA00023180"/>
    </source>
</evidence>
<dbReference type="GO" id="GO:0042613">
    <property type="term" value="C:MHC class II protein complex"/>
    <property type="evidence" value="ECO:0007669"/>
    <property type="project" value="UniProtKB-KW"/>
</dbReference>
<keyword evidence="6" id="KW-0472">Membrane</keyword>
<accession>A0A7L4CXV8</accession>
<organism evidence="12 13">
    <name type="scientific">Eurystomus gularis</name>
    <dbReference type="NCBI Taxonomy" id="325343"/>
    <lineage>
        <taxon>Eukaryota</taxon>
        <taxon>Metazoa</taxon>
        <taxon>Chordata</taxon>
        <taxon>Craniata</taxon>
        <taxon>Vertebrata</taxon>
        <taxon>Euteleostomi</taxon>
        <taxon>Archelosauria</taxon>
        <taxon>Archosauria</taxon>
        <taxon>Dinosauria</taxon>
        <taxon>Saurischia</taxon>
        <taxon>Theropoda</taxon>
        <taxon>Coelurosauria</taxon>
        <taxon>Aves</taxon>
        <taxon>Neognathae</taxon>
        <taxon>Neoaves</taxon>
        <taxon>Telluraves</taxon>
        <taxon>Coraciimorphae</taxon>
        <taxon>Coraciiformes</taxon>
        <taxon>Coraciidae</taxon>
        <taxon>Eurystomus</taxon>
    </lineage>
</organism>
<keyword evidence="10" id="KW-0732">Signal</keyword>
<reference evidence="12 13" key="1">
    <citation type="submission" date="2019-09" db="EMBL/GenBank/DDBJ databases">
        <title>Bird 10,000 Genomes (B10K) Project - Family phase.</title>
        <authorList>
            <person name="Zhang G."/>
        </authorList>
    </citation>
    <scope>NUCLEOTIDE SEQUENCE [LARGE SCALE GENOMIC DNA]</scope>
    <source>
        <strain evidence="12">B10K-DU-002-51</strain>
        <tissue evidence="12">Muscle</tissue>
    </source>
</reference>
<dbReference type="FunFam" id="3.10.320.10:FF:000001">
    <property type="entry name" value="HLA class II histocompatibility antigen, DRB1-1 beta chain"/>
    <property type="match status" value="1"/>
</dbReference>
<evidence type="ECO:0000256" key="10">
    <source>
        <dbReference type="SAM" id="SignalP"/>
    </source>
</evidence>
<evidence type="ECO:0000256" key="4">
    <source>
        <dbReference type="ARBA" id="ARBA00022989"/>
    </source>
</evidence>
<proteinExistence type="predicted"/>